<dbReference type="InterPro" id="IPR028098">
    <property type="entry name" value="Glyco_trans_4-like_N"/>
</dbReference>
<evidence type="ECO:0000256" key="1">
    <source>
        <dbReference type="ARBA" id="ARBA00021292"/>
    </source>
</evidence>
<name>A0A399TGR3_9MICO</name>
<feature type="compositionally biased region" description="Basic residues" evidence="4">
    <location>
        <begin position="86"/>
        <end position="105"/>
    </location>
</feature>
<evidence type="ECO:0000256" key="3">
    <source>
        <dbReference type="ARBA" id="ARBA00022679"/>
    </source>
</evidence>
<keyword evidence="2" id="KW-0328">Glycosyltransferase</keyword>
<protein>
    <recommendedName>
        <fullName evidence="1">D-inositol 3-phosphate glycosyltransferase</fullName>
    </recommendedName>
</protein>
<organism evidence="6 7">
    <name type="scientific">Clavibacter lycopersici</name>
    <dbReference type="NCBI Taxonomy" id="2301718"/>
    <lineage>
        <taxon>Bacteria</taxon>
        <taxon>Bacillati</taxon>
        <taxon>Actinomycetota</taxon>
        <taxon>Actinomycetes</taxon>
        <taxon>Micrococcales</taxon>
        <taxon>Microbacteriaceae</taxon>
        <taxon>Clavibacter</taxon>
    </lineage>
</organism>
<accession>A0A399TGR3</accession>
<evidence type="ECO:0000259" key="5">
    <source>
        <dbReference type="Pfam" id="PF13579"/>
    </source>
</evidence>
<feature type="compositionally biased region" description="Basic and acidic residues" evidence="4">
    <location>
        <begin position="128"/>
        <end position="138"/>
    </location>
</feature>
<evidence type="ECO:0000256" key="4">
    <source>
        <dbReference type="SAM" id="MobiDB-lite"/>
    </source>
</evidence>
<evidence type="ECO:0000256" key="2">
    <source>
        <dbReference type="ARBA" id="ARBA00022676"/>
    </source>
</evidence>
<dbReference type="Gene3D" id="3.40.50.2000">
    <property type="entry name" value="Glycogen Phosphorylase B"/>
    <property type="match status" value="2"/>
</dbReference>
<dbReference type="AlphaFoldDB" id="A0A399TGR3"/>
<reference evidence="6 7" key="1">
    <citation type="submission" date="2018-08" db="EMBL/GenBank/DDBJ databases">
        <title>Genome Sequence of Clavibacter michiganensis Subspecies type strains, and the Atypical Peach-Colored Strains Isolated from Tomato.</title>
        <authorList>
            <person name="Osdaghi E."/>
            <person name="Portier P."/>
            <person name="Briand M."/>
            <person name="Jacques M.-A."/>
        </authorList>
    </citation>
    <scope>NUCLEOTIDE SEQUENCE [LARGE SCALE GENOMIC DNA]</scope>
    <source>
        <strain evidence="6 7">CFBP 8615</strain>
    </source>
</reference>
<comment type="caution">
    <text evidence="6">The sequence shown here is derived from an EMBL/GenBank/DDBJ whole genome shotgun (WGS) entry which is preliminary data.</text>
</comment>
<dbReference type="Pfam" id="PF13692">
    <property type="entry name" value="Glyco_trans_1_4"/>
    <property type="match status" value="1"/>
</dbReference>
<proteinExistence type="predicted"/>
<dbReference type="GO" id="GO:1901137">
    <property type="term" value="P:carbohydrate derivative biosynthetic process"/>
    <property type="evidence" value="ECO:0007669"/>
    <property type="project" value="UniProtKB-ARBA"/>
</dbReference>
<dbReference type="Pfam" id="PF13579">
    <property type="entry name" value="Glyco_trans_4_4"/>
    <property type="match status" value="1"/>
</dbReference>
<feature type="domain" description="Glycosyltransferase subfamily 4-like N-terminal" evidence="5">
    <location>
        <begin position="179"/>
        <end position="338"/>
    </location>
</feature>
<feature type="compositionally biased region" description="Basic and acidic residues" evidence="4">
    <location>
        <begin position="49"/>
        <end position="60"/>
    </location>
</feature>
<keyword evidence="3 6" id="KW-0808">Transferase</keyword>
<feature type="region of interest" description="Disordered" evidence="4">
    <location>
        <begin position="1"/>
        <end position="138"/>
    </location>
</feature>
<dbReference type="EMBL" id="QWGT01000009">
    <property type="protein sequence ID" value="RIJ53273.1"/>
    <property type="molecule type" value="Genomic_DNA"/>
</dbReference>
<dbReference type="Proteomes" id="UP000266484">
    <property type="component" value="Unassembled WGS sequence"/>
</dbReference>
<keyword evidence="7" id="KW-1185">Reference proteome</keyword>
<evidence type="ECO:0000313" key="7">
    <source>
        <dbReference type="Proteomes" id="UP000266484"/>
    </source>
</evidence>
<feature type="compositionally biased region" description="Basic residues" evidence="4">
    <location>
        <begin position="68"/>
        <end position="77"/>
    </location>
</feature>
<dbReference type="SUPFAM" id="SSF53756">
    <property type="entry name" value="UDP-Glycosyltransferase/glycogen phosphorylase"/>
    <property type="match status" value="1"/>
</dbReference>
<evidence type="ECO:0000313" key="6">
    <source>
        <dbReference type="EMBL" id="RIJ53273.1"/>
    </source>
</evidence>
<dbReference type="PANTHER" id="PTHR45947">
    <property type="entry name" value="SULFOQUINOVOSYL TRANSFERASE SQD2"/>
    <property type="match status" value="1"/>
</dbReference>
<dbReference type="InterPro" id="IPR050194">
    <property type="entry name" value="Glycosyltransferase_grp1"/>
</dbReference>
<dbReference type="PANTHER" id="PTHR45947:SF3">
    <property type="entry name" value="SULFOQUINOVOSYL TRANSFERASE SQD2"/>
    <property type="match status" value="1"/>
</dbReference>
<gene>
    <name evidence="6" type="ORF">DZG00_01510</name>
</gene>
<dbReference type="GO" id="GO:0016757">
    <property type="term" value="F:glycosyltransferase activity"/>
    <property type="evidence" value="ECO:0007669"/>
    <property type="project" value="UniProtKB-KW"/>
</dbReference>
<sequence length="530" mass="57357">MGRRRAPPRHEPVADQLVAPRQGPAGVRRRDRRGRGLPAAHARQVPVEAAHRRSLVDRRGRLVPQPGPHHRRPRRRPLPGDDAHHRQPRAPPRHGPHHAPHRHRAGCVDHLALPGPRRRARGPLGARAPDDRGRGRRAGWRDRLRPGLRGRRLAVLRIVTRPLRIAHVLPYVSADGAFGGPVAVAVEQCRELARQGHRVVLVAGWDGEVDLAVDSVDVRLFRTHALPGLGFSGLVSPAMVAGLRRHVREFDVVHIHLGRHLLALAAAEACRRAGVPYVLQTHGMVTDDSRAKSRILDAVAVRRVLAGARAVLALTDAEEEALDVVSRGDARVVRIRNGVAPVSVTRHREPDAVPEVLFLARLHPRKRVLAFAEMAALLHERGVRARFAVVGPDEGDLPALTAFIAAHPGLPLVHEGSIAPGASTERLAAADVYVLPSVREVFPMTVLEAMAVGTPVVLTEDCGIAEELRAAGAALVTDGSARALATAVERLLTSPTIRDEIRRGMRSSLAGAFGIAAVADELTARYRSAS</sequence>